<dbReference type="AlphaFoldDB" id="A0A5B9W145"/>
<dbReference type="Proteomes" id="UP000324233">
    <property type="component" value="Chromosome"/>
</dbReference>
<dbReference type="SMART" id="SM00320">
    <property type="entry name" value="WD40"/>
    <property type="match status" value="6"/>
</dbReference>
<gene>
    <name evidence="5" type="ORF">OJF2_27730</name>
</gene>
<keyword evidence="4" id="KW-0812">Transmembrane</keyword>
<keyword evidence="6" id="KW-1185">Reference proteome</keyword>
<dbReference type="KEGG" id="agv:OJF2_27730"/>
<dbReference type="PANTHER" id="PTHR22847">
    <property type="entry name" value="WD40 REPEAT PROTEIN"/>
    <property type="match status" value="1"/>
</dbReference>
<dbReference type="InterPro" id="IPR015943">
    <property type="entry name" value="WD40/YVTN_repeat-like_dom_sf"/>
</dbReference>
<proteinExistence type="predicted"/>
<feature type="repeat" description="WD" evidence="3">
    <location>
        <begin position="67"/>
        <end position="102"/>
    </location>
</feature>
<evidence type="ECO:0000256" key="4">
    <source>
        <dbReference type="SAM" id="Phobius"/>
    </source>
</evidence>
<dbReference type="InterPro" id="IPR001680">
    <property type="entry name" value="WD40_rpt"/>
</dbReference>
<dbReference type="Gene3D" id="2.130.10.10">
    <property type="entry name" value="YVTN repeat-like/Quinoprotein amine dehydrogenase"/>
    <property type="match status" value="3"/>
</dbReference>
<accession>A0A5B9W145</accession>
<dbReference type="Pfam" id="PF00400">
    <property type="entry name" value="WD40"/>
    <property type="match status" value="3"/>
</dbReference>
<reference evidence="5 6" key="1">
    <citation type="submission" date="2019-08" db="EMBL/GenBank/DDBJ databases">
        <title>Deep-cultivation of Planctomycetes and their phenomic and genomic characterization uncovers novel biology.</title>
        <authorList>
            <person name="Wiegand S."/>
            <person name="Jogler M."/>
            <person name="Boedeker C."/>
            <person name="Pinto D."/>
            <person name="Vollmers J."/>
            <person name="Rivas-Marin E."/>
            <person name="Kohn T."/>
            <person name="Peeters S.H."/>
            <person name="Heuer A."/>
            <person name="Rast P."/>
            <person name="Oberbeckmann S."/>
            <person name="Bunk B."/>
            <person name="Jeske O."/>
            <person name="Meyerdierks A."/>
            <person name="Storesund J.E."/>
            <person name="Kallscheuer N."/>
            <person name="Luecker S."/>
            <person name="Lage O.M."/>
            <person name="Pohl T."/>
            <person name="Merkel B.J."/>
            <person name="Hornburger P."/>
            <person name="Mueller R.-W."/>
            <person name="Bruemmer F."/>
            <person name="Labrenz M."/>
            <person name="Spormann A.M."/>
            <person name="Op den Camp H."/>
            <person name="Overmann J."/>
            <person name="Amann R."/>
            <person name="Jetten M.S.M."/>
            <person name="Mascher T."/>
            <person name="Medema M.H."/>
            <person name="Devos D.P."/>
            <person name="Kaster A.-K."/>
            <person name="Ovreas L."/>
            <person name="Rohde M."/>
            <person name="Galperin M.Y."/>
            <person name="Jogler C."/>
        </authorList>
    </citation>
    <scope>NUCLEOTIDE SEQUENCE [LARGE SCALE GENOMIC DNA]</scope>
    <source>
        <strain evidence="5 6">OJF2</strain>
    </source>
</reference>
<feature type="repeat" description="WD" evidence="3">
    <location>
        <begin position="284"/>
        <end position="325"/>
    </location>
</feature>
<dbReference type="PROSITE" id="PS50294">
    <property type="entry name" value="WD_REPEATS_REGION"/>
    <property type="match status" value="3"/>
</dbReference>
<dbReference type="RefSeq" id="WP_168221770.1">
    <property type="nucleotide sequence ID" value="NZ_CP042997.1"/>
</dbReference>
<dbReference type="PROSITE" id="PS00678">
    <property type="entry name" value="WD_REPEATS_1"/>
    <property type="match status" value="2"/>
</dbReference>
<feature type="repeat" description="WD" evidence="3">
    <location>
        <begin position="165"/>
        <end position="196"/>
    </location>
</feature>
<keyword evidence="4" id="KW-1133">Transmembrane helix</keyword>
<dbReference type="SUPFAM" id="SSF50998">
    <property type="entry name" value="Quinoprotein alcohol dehydrogenase-like"/>
    <property type="match status" value="1"/>
</dbReference>
<keyword evidence="2" id="KW-0677">Repeat</keyword>
<dbReference type="InterPro" id="IPR019775">
    <property type="entry name" value="WD40_repeat_CS"/>
</dbReference>
<evidence type="ECO:0000313" key="5">
    <source>
        <dbReference type="EMBL" id="QEH34238.1"/>
    </source>
</evidence>
<dbReference type="InterPro" id="IPR020472">
    <property type="entry name" value="WD40_PAC1"/>
</dbReference>
<evidence type="ECO:0000313" key="6">
    <source>
        <dbReference type="Proteomes" id="UP000324233"/>
    </source>
</evidence>
<feature type="transmembrane region" description="Helical" evidence="4">
    <location>
        <begin position="36"/>
        <end position="54"/>
    </location>
</feature>
<dbReference type="EMBL" id="CP042997">
    <property type="protein sequence ID" value="QEH34238.1"/>
    <property type="molecule type" value="Genomic_DNA"/>
</dbReference>
<protein>
    <submittedName>
        <fullName evidence="5">WD domain, G-beta repeat</fullName>
    </submittedName>
</protein>
<sequence>MYRRVAEDAVTDDVLAPERSRVRSGKVRFSILSRELSALIVLAAVLGAGVIWGGQGGQKDVEASRGFPAHETLLESMIFTSDGQSLASCGWDKQVKIWDLRSKQPPWRRELFAIKQDWHVFDVTMTPDDSLLASGGAGGLSVWEADGEGGWTQVGEERGVSRRCVAASPDGRTLASGGGDGSVRLWDVETRKEVPLASKIPDEPRAIAFSSDNRMLAVATFGGAFRMWDLKAEGGPRPVPLDLDSVQSFAFPPGGRLVALARSGDKARGIVVFDYVSGSEVLRLSDNSTGTSAMAVSADGKTLAAADRERTVRLWDLATGLLKQTFRNEGGWIQTVCFSRDGRQLAFGGKSGYLYLRTVDAEGRFVETTPPSQPARDGMS</sequence>
<name>A0A5B9W145_9BACT</name>
<dbReference type="PROSITE" id="PS50082">
    <property type="entry name" value="WD_REPEATS_2"/>
    <property type="match status" value="3"/>
</dbReference>
<dbReference type="InterPro" id="IPR011047">
    <property type="entry name" value="Quinoprotein_ADH-like_sf"/>
</dbReference>
<keyword evidence="1 3" id="KW-0853">WD repeat</keyword>
<keyword evidence="4" id="KW-0472">Membrane</keyword>
<organism evidence="5 6">
    <name type="scientific">Aquisphaera giovannonii</name>
    <dbReference type="NCBI Taxonomy" id="406548"/>
    <lineage>
        <taxon>Bacteria</taxon>
        <taxon>Pseudomonadati</taxon>
        <taxon>Planctomycetota</taxon>
        <taxon>Planctomycetia</taxon>
        <taxon>Isosphaerales</taxon>
        <taxon>Isosphaeraceae</taxon>
        <taxon>Aquisphaera</taxon>
    </lineage>
</organism>
<evidence type="ECO:0000256" key="1">
    <source>
        <dbReference type="ARBA" id="ARBA00022574"/>
    </source>
</evidence>
<evidence type="ECO:0000256" key="2">
    <source>
        <dbReference type="ARBA" id="ARBA00022737"/>
    </source>
</evidence>
<evidence type="ECO:0000256" key="3">
    <source>
        <dbReference type="PROSITE-ProRule" id="PRU00221"/>
    </source>
</evidence>
<dbReference type="PANTHER" id="PTHR22847:SF637">
    <property type="entry name" value="WD REPEAT DOMAIN 5B"/>
    <property type="match status" value="1"/>
</dbReference>
<dbReference type="PRINTS" id="PR00320">
    <property type="entry name" value="GPROTEINBRPT"/>
</dbReference>